<dbReference type="AlphaFoldDB" id="A0A2P2QV62"/>
<name>A0A2P2QV62_RHIMU</name>
<keyword evidence="1" id="KW-1133">Transmembrane helix</keyword>
<reference evidence="2" key="1">
    <citation type="submission" date="2018-02" db="EMBL/GenBank/DDBJ databases">
        <title>Rhizophora mucronata_Transcriptome.</title>
        <authorList>
            <person name="Meera S.P."/>
            <person name="Sreeshan A."/>
            <person name="Augustine A."/>
        </authorList>
    </citation>
    <scope>NUCLEOTIDE SEQUENCE</scope>
    <source>
        <tissue evidence="2">Leaf</tissue>
    </source>
</reference>
<accession>A0A2P2QV62</accession>
<keyword evidence="1" id="KW-0812">Transmembrane</keyword>
<dbReference type="EMBL" id="GGEC01090354">
    <property type="protein sequence ID" value="MBX70838.1"/>
    <property type="molecule type" value="Transcribed_RNA"/>
</dbReference>
<evidence type="ECO:0000313" key="2">
    <source>
        <dbReference type="EMBL" id="MBX70838.1"/>
    </source>
</evidence>
<evidence type="ECO:0000256" key="1">
    <source>
        <dbReference type="SAM" id="Phobius"/>
    </source>
</evidence>
<organism evidence="2">
    <name type="scientific">Rhizophora mucronata</name>
    <name type="common">Asiatic mangrove</name>
    <dbReference type="NCBI Taxonomy" id="61149"/>
    <lineage>
        <taxon>Eukaryota</taxon>
        <taxon>Viridiplantae</taxon>
        <taxon>Streptophyta</taxon>
        <taxon>Embryophyta</taxon>
        <taxon>Tracheophyta</taxon>
        <taxon>Spermatophyta</taxon>
        <taxon>Magnoliopsida</taxon>
        <taxon>eudicotyledons</taxon>
        <taxon>Gunneridae</taxon>
        <taxon>Pentapetalae</taxon>
        <taxon>rosids</taxon>
        <taxon>fabids</taxon>
        <taxon>Malpighiales</taxon>
        <taxon>Rhizophoraceae</taxon>
        <taxon>Rhizophora</taxon>
    </lineage>
</organism>
<feature type="transmembrane region" description="Helical" evidence="1">
    <location>
        <begin position="12"/>
        <end position="29"/>
    </location>
</feature>
<keyword evidence="1" id="KW-0472">Membrane</keyword>
<proteinExistence type="predicted"/>
<sequence length="30" mass="3565">MRPMISASLLNFFINFLLIYIFRNAVAYLL</sequence>
<protein>
    <submittedName>
        <fullName evidence="2">Uncharacterized protein</fullName>
    </submittedName>
</protein>